<comment type="caution">
    <text evidence="7">The sequence shown here is derived from an EMBL/GenBank/DDBJ whole genome shotgun (WGS) entry which is preliminary data.</text>
</comment>
<proteinExistence type="predicted"/>
<protein>
    <submittedName>
        <fullName evidence="7">ABC transporter ATP-binding protein</fullName>
    </submittedName>
</protein>
<dbReference type="PROSITE" id="PS00211">
    <property type="entry name" value="ABC_TRANSPORTER_1"/>
    <property type="match status" value="1"/>
</dbReference>
<dbReference type="GO" id="GO:0005524">
    <property type="term" value="F:ATP binding"/>
    <property type="evidence" value="ECO:0007669"/>
    <property type="project" value="UniProtKB-KW"/>
</dbReference>
<evidence type="ECO:0000256" key="2">
    <source>
        <dbReference type="ARBA" id="ARBA00022448"/>
    </source>
</evidence>
<dbReference type="Proteomes" id="UP000325415">
    <property type="component" value="Unassembled WGS sequence"/>
</dbReference>
<evidence type="ECO:0000256" key="3">
    <source>
        <dbReference type="ARBA" id="ARBA00022741"/>
    </source>
</evidence>
<dbReference type="PANTHER" id="PTHR42711">
    <property type="entry name" value="ABC TRANSPORTER ATP-BINDING PROTEIN"/>
    <property type="match status" value="1"/>
</dbReference>
<evidence type="ECO:0000256" key="4">
    <source>
        <dbReference type="ARBA" id="ARBA00022840"/>
    </source>
</evidence>
<dbReference type="PANTHER" id="PTHR42711:SF16">
    <property type="entry name" value="ABC TRANSPORTER ATP-BINDING PROTEIN"/>
    <property type="match status" value="1"/>
</dbReference>
<dbReference type="GO" id="GO:0005886">
    <property type="term" value="C:plasma membrane"/>
    <property type="evidence" value="ECO:0007669"/>
    <property type="project" value="UniProtKB-SubCell"/>
</dbReference>
<dbReference type="GO" id="GO:0016887">
    <property type="term" value="F:ATP hydrolysis activity"/>
    <property type="evidence" value="ECO:0007669"/>
    <property type="project" value="InterPro"/>
</dbReference>
<comment type="subcellular location">
    <subcellularLocation>
        <location evidence="1">Cell membrane</location>
        <topology evidence="1">Peripheral membrane protein</topology>
    </subcellularLocation>
</comment>
<evidence type="ECO:0000256" key="5">
    <source>
        <dbReference type="ARBA" id="ARBA00023251"/>
    </source>
</evidence>
<dbReference type="InterPro" id="IPR003439">
    <property type="entry name" value="ABC_transporter-like_ATP-bd"/>
</dbReference>
<dbReference type="SUPFAM" id="SSF52540">
    <property type="entry name" value="P-loop containing nucleoside triphosphate hydrolases"/>
    <property type="match status" value="1"/>
</dbReference>
<dbReference type="InterPro" id="IPR050763">
    <property type="entry name" value="ABC_transporter_ATP-binding"/>
</dbReference>
<sequence length="297" mass="32094">MPADELAAGKRNVRRHECRVTSPQPYLWSSVSTMSAANGAPAMPQSVLAVRRLVVAYGDRLAVDGVSFDVQPSEIFGLLGPNGAGKTSTLSAVEGLLRPRSGSVTVGGVDVQRDSGRAKALIGAQLQASSFQPELTIEEIVRLYAGLYGVPLSRRDVLGRIRYIGLGDQAGKRFKSLSGGQQQRLSLLIAVIHRPILLLLDEPTAGLDPQSRRQLWDRIEQLRADGSSIVLTTHSMEEAQSVCSRVAIIDRGRLLALDTPAGLIRQHRDDPRVRQAAYGEITLEDVFIGLTGSAIRD</sequence>
<evidence type="ECO:0000256" key="1">
    <source>
        <dbReference type="ARBA" id="ARBA00004202"/>
    </source>
</evidence>
<evidence type="ECO:0000313" key="7">
    <source>
        <dbReference type="EMBL" id="KAE8127154.1"/>
    </source>
</evidence>
<dbReference type="InterPro" id="IPR027417">
    <property type="entry name" value="P-loop_NTPase"/>
</dbReference>
<evidence type="ECO:0000313" key="8">
    <source>
        <dbReference type="Proteomes" id="UP000325415"/>
    </source>
</evidence>
<keyword evidence="3" id="KW-0547">Nucleotide-binding</keyword>
<dbReference type="SMART" id="SM00382">
    <property type="entry name" value="AAA"/>
    <property type="match status" value="1"/>
</dbReference>
<reference evidence="7 8" key="1">
    <citation type="submission" date="2018-04" db="EMBL/GenBank/DDBJ databases">
        <authorList>
            <person name="Eckel V.P."/>
            <person name="Vogel R.F."/>
        </authorList>
    </citation>
    <scope>NUCLEOTIDE SEQUENCE [LARGE SCALE GENOMIC DNA]</scope>
    <source>
        <strain evidence="8">TMW 2.1764</strain>
    </source>
</reference>
<dbReference type="Pfam" id="PF00005">
    <property type="entry name" value="ABC_tran"/>
    <property type="match status" value="1"/>
</dbReference>
<name>A0A5N6S2F2_9BIFI</name>
<keyword evidence="2" id="KW-0813">Transport</keyword>
<keyword evidence="8" id="KW-1185">Reference proteome</keyword>
<dbReference type="InterPro" id="IPR003593">
    <property type="entry name" value="AAA+_ATPase"/>
</dbReference>
<feature type="domain" description="ABC transporter" evidence="6">
    <location>
        <begin position="48"/>
        <end position="276"/>
    </location>
</feature>
<dbReference type="PROSITE" id="PS50893">
    <property type="entry name" value="ABC_TRANSPORTER_2"/>
    <property type="match status" value="1"/>
</dbReference>
<dbReference type="AlphaFoldDB" id="A0A5N6S2F2"/>
<evidence type="ECO:0000259" key="6">
    <source>
        <dbReference type="PROSITE" id="PS50893"/>
    </source>
</evidence>
<dbReference type="EMBL" id="QDAG01000009">
    <property type="protein sequence ID" value="KAE8127154.1"/>
    <property type="molecule type" value="Genomic_DNA"/>
</dbReference>
<accession>A0A5N6S2F2</accession>
<organism evidence="7 8">
    <name type="scientific">Bifidobacterium tibiigranuli</name>
    <dbReference type="NCBI Taxonomy" id="2172043"/>
    <lineage>
        <taxon>Bacteria</taxon>
        <taxon>Bacillati</taxon>
        <taxon>Actinomycetota</taxon>
        <taxon>Actinomycetes</taxon>
        <taxon>Bifidobacteriales</taxon>
        <taxon>Bifidobacteriaceae</taxon>
        <taxon>Bifidobacterium</taxon>
    </lineage>
</organism>
<dbReference type="Gene3D" id="3.40.50.300">
    <property type="entry name" value="P-loop containing nucleotide triphosphate hydrolases"/>
    <property type="match status" value="1"/>
</dbReference>
<gene>
    <name evidence="7" type="ORF">DDE84_09000</name>
</gene>
<keyword evidence="5" id="KW-0046">Antibiotic resistance</keyword>
<keyword evidence="4 7" id="KW-0067">ATP-binding</keyword>
<dbReference type="InterPro" id="IPR017871">
    <property type="entry name" value="ABC_transporter-like_CS"/>
</dbReference>
<dbReference type="GO" id="GO:0046677">
    <property type="term" value="P:response to antibiotic"/>
    <property type="evidence" value="ECO:0007669"/>
    <property type="project" value="UniProtKB-KW"/>
</dbReference>